<feature type="compositionally biased region" description="Basic and acidic residues" evidence="1">
    <location>
        <begin position="29"/>
        <end position="40"/>
    </location>
</feature>
<accession>A0AAW9CXS8</accession>
<dbReference type="AlphaFoldDB" id="A0AAW9CXS8"/>
<name>A0AAW9CXS8_BURTH</name>
<reference evidence="2" key="1">
    <citation type="submission" date="2018-08" db="EMBL/GenBank/DDBJ databases">
        <title>Identification of Burkholderia cepacia strains that express a Burkholderia pseudomallei-like capsular polysaccharide.</title>
        <authorList>
            <person name="Burtnick M.N."/>
            <person name="Vongsouvath M."/>
            <person name="Newton P."/>
            <person name="Wuthiekanun V."/>
            <person name="Limmathurotsakul D."/>
            <person name="Brett P.J."/>
            <person name="Chantratita N."/>
            <person name="Dance D.A."/>
        </authorList>
    </citation>
    <scope>NUCLEOTIDE SEQUENCE</scope>
    <source>
        <strain evidence="2">SBXCC001</strain>
    </source>
</reference>
<sequence length="64" mass="7101">MVTHRAMASRVAPSSARGHRIVRPRRCERRSEEPNDSVSDRMAHVADAICAARARCRAMTAPSQ</sequence>
<gene>
    <name evidence="2" type="ORF">C7S16_6767</name>
</gene>
<comment type="caution">
    <text evidence="2">The sequence shown here is derived from an EMBL/GenBank/DDBJ whole genome shotgun (WGS) entry which is preliminary data.</text>
</comment>
<protein>
    <submittedName>
        <fullName evidence="2">Uncharacterized protein</fullName>
    </submittedName>
</protein>
<feature type="compositionally biased region" description="Basic residues" evidence="1">
    <location>
        <begin position="17"/>
        <end position="28"/>
    </location>
</feature>
<proteinExistence type="predicted"/>
<organism evidence="2 3">
    <name type="scientific">Burkholderia thailandensis</name>
    <dbReference type="NCBI Taxonomy" id="57975"/>
    <lineage>
        <taxon>Bacteria</taxon>
        <taxon>Pseudomonadati</taxon>
        <taxon>Pseudomonadota</taxon>
        <taxon>Betaproteobacteria</taxon>
        <taxon>Burkholderiales</taxon>
        <taxon>Burkholderiaceae</taxon>
        <taxon>Burkholderia</taxon>
        <taxon>pseudomallei group</taxon>
    </lineage>
</organism>
<evidence type="ECO:0000313" key="2">
    <source>
        <dbReference type="EMBL" id="MDW9253637.1"/>
    </source>
</evidence>
<evidence type="ECO:0000313" key="3">
    <source>
        <dbReference type="Proteomes" id="UP001272137"/>
    </source>
</evidence>
<feature type="region of interest" description="Disordered" evidence="1">
    <location>
        <begin position="1"/>
        <end position="40"/>
    </location>
</feature>
<evidence type="ECO:0000256" key="1">
    <source>
        <dbReference type="SAM" id="MobiDB-lite"/>
    </source>
</evidence>
<dbReference type="Proteomes" id="UP001272137">
    <property type="component" value="Unassembled WGS sequence"/>
</dbReference>
<dbReference type="EMBL" id="QXCT01000001">
    <property type="protein sequence ID" value="MDW9253637.1"/>
    <property type="molecule type" value="Genomic_DNA"/>
</dbReference>